<protein>
    <submittedName>
        <fullName evidence="3">GIP protein</fullName>
    </submittedName>
</protein>
<feature type="region of interest" description="Disordered" evidence="1">
    <location>
        <begin position="151"/>
        <end position="203"/>
    </location>
</feature>
<dbReference type="OrthoDB" id="413361at2759"/>
<evidence type="ECO:0000259" key="2">
    <source>
        <dbReference type="Pfam" id="PF07727"/>
    </source>
</evidence>
<keyword evidence="4" id="KW-1185">Reference proteome</keyword>
<dbReference type="InterPro" id="IPR013103">
    <property type="entry name" value="RVT_2"/>
</dbReference>
<reference evidence="3" key="1">
    <citation type="submission" date="2021-02" db="EMBL/GenBank/DDBJ databases">
        <authorList>
            <person name="Dougan E. K."/>
            <person name="Rhodes N."/>
            <person name="Thang M."/>
            <person name="Chan C."/>
        </authorList>
    </citation>
    <scope>NUCLEOTIDE SEQUENCE</scope>
</reference>
<accession>A0A812ZMW4</accession>
<name>A0A812ZMW4_9DINO</name>
<comment type="caution">
    <text evidence="3">The sequence shown here is derived from an EMBL/GenBank/DDBJ whole genome shotgun (WGS) entry which is preliminary data.</text>
</comment>
<dbReference type="Proteomes" id="UP000601435">
    <property type="component" value="Unassembled WGS sequence"/>
</dbReference>
<proteinExistence type="predicted"/>
<sequence>MGSVESAQLTNDSERLLQMESIRTQALMNHHRYEAHESLRASLLRKSRPLRGYRQGVVLALDRNPSSNVAANIWIRNSRGRIVQCSPEQCRPIAGEQEWWVPDEQDLEVLKNCDEELCIHPRAFRALDDRPSPADDKNLLDKSAADFNKTADEPLDPAFDLGSPVPATPVAPATPSAQAPRNSSDQSTLPFYYQEDNSGRTRPEGCCPDQTGIYRFCHLMLLLANWVLRLQLWPELRQIPIHQQDCGEQYRIFPQECPRCGGQCPVSSPLQVTSWLDEVKEREAFDQIVGVPMTRDEFVPPEYRFDKPDELDYYQTTANALVSSPTTTEPAMHRLDILRRHGRGGHLRHGWDGSPSEVQPFVFGDAFLTAAHLSGADQPETPEITVERTFITTSSPAPSLSEQLAKVFSGGVTLSTPGAGSLTLGYFSHGRQLGFTRDTMRHKHLARYLGRYLRFHGMIGDISSIFISSNVHSMYHTDRHNSRGSLNWQVSFGHYVGGDLWVEREDHDFKYHLMERRKVFGQHRYGYVLDTRKKLQSFRPDRRHGSDDFIGDRLVITAYQTRLIDKAPYEDLEELKKLGFRSKQSKASPMVLNTTEVADYVQGSDLCYVPVTEAYPVKEQSAVVKDSERLVALESSTSEEEGHDGTFDSRRAELQARKQEIHWRSLTEEETPAFVEAVRKEWAEWLRWSSCKEVRVKPNEVPAHLILRSRLCYRWKPVPEGQRAKARIVVAGFKDPHLGLLTRDAPVLARTSFHLILQRSACHRVKLWNVDAKSAFLQGEPDSERPEQIFMKPLQDPVALEAIPLWRCKEVLYKLSAPVYGQSNAPRRWFDHFARVLRKLGWQQHSLDPCLFLWREGNMVTAVLGLHVDDLVAAALPGAEETLNKVEASFTWGNPWVCEDFAFIGRRVRQHPDGSVTVDQASYVNEVPTTKLKLAEDTLLSLHPELVTEFRPGIGSLQWLSSTTRGDVAADVSLIQRPPKELTVADLKEVNSVFRYIKATSEAMFRIVHVDLDSLVFVAYGDSGFANAPNNKSQGGLVIVATDRQALREPCDASLLEWKSHRHQRVLRSTLAAEASALDRSYDHARFMAMVFSEMVYGDYVSTMNERAKFEVVPVTDARSLWDAVHRLSTTFTEKRVEIDVAALRQSCQGLRWVPTEQMHADSMTKRSRSLRDSFRQWMAEPRVTLVDSKSSKDVAEGPAANEAWRK</sequence>
<feature type="domain" description="Reverse transcriptase Ty1/copia-type" evidence="2">
    <location>
        <begin position="722"/>
        <end position="927"/>
    </location>
</feature>
<evidence type="ECO:0000256" key="1">
    <source>
        <dbReference type="SAM" id="MobiDB-lite"/>
    </source>
</evidence>
<dbReference type="EMBL" id="CAJNJA010048486">
    <property type="protein sequence ID" value="CAE7831708.1"/>
    <property type="molecule type" value="Genomic_DNA"/>
</dbReference>
<dbReference type="AlphaFoldDB" id="A0A812ZMW4"/>
<evidence type="ECO:0000313" key="3">
    <source>
        <dbReference type="EMBL" id="CAE7831708.1"/>
    </source>
</evidence>
<feature type="compositionally biased region" description="Low complexity" evidence="1">
    <location>
        <begin position="163"/>
        <end position="180"/>
    </location>
</feature>
<organism evidence="3 4">
    <name type="scientific">Symbiodinium necroappetens</name>
    <dbReference type="NCBI Taxonomy" id="1628268"/>
    <lineage>
        <taxon>Eukaryota</taxon>
        <taxon>Sar</taxon>
        <taxon>Alveolata</taxon>
        <taxon>Dinophyceae</taxon>
        <taxon>Suessiales</taxon>
        <taxon>Symbiodiniaceae</taxon>
        <taxon>Symbiodinium</taxon>
    </lineage>
</organism>
<dbReference type="Pfam" id="PF07727">
    <property type="entry name" value="RVT_2"/>
    <property type="match status" value="1"/>
</dbReference>
<gene>
    <name evidence="3" type="primary">GIP</name>
    <name evidence="3" type="ORF">SNEC2469_LOCUS24880</name>
</gene>
<evidence type="ECO:0000313" key="4">
    <source>
        <dbReference type="Proteomes" id="UP000601435"/>
    </source>
</evidence>